<protein>
    <submittedName>
        <fullName evidence="1">Uncharacterized protein</fullName>
    </submittedName>
</protein>
<organism evidence="1">
    <name type="scientific">Amphimedon queenslandica</name>
    <name type="common">Sponge</name>
    <dbReference type="NCBI Taxonomy" id="400682"/>
    <lineage>
        <taxon>Eukaryota</taxon>
        <taxon>Metazoa</taxon>
        <taxon>Porifera</taxon>
        <taxon>Demospongiae</taxon>
        <taxon>Heteroscleromorpha</taxon>
        <taxon>Haplosclerida</taxon>
        <taxon>Niphatidae</taxon>
        <taxon>Amphimedon</taxon>
    </lineage>
</organism>
<dbReference type="EnsemblMetazoa" id="Aqu2.1.03473_001">
    <property type="protein sequence ID" value="Aqu2.1.03473_001"/>
    <property type="gene ID" value="Aqu2.1.03473"/>
</dbReference>
<proteinExistence type="predicted"/>
<evidence type="ECO:0000313" key="1">
    <source>
        <dbReference type="EnsemblMetazoa" id="Aqu2.1.03473_001"/>
    </source>
</evidence>
<dbReference type="InParanoid" id="A0A1X7SN12"/>
<name>A0A1X7SN12_AMPQE</name>
<sequence>MEANLDVEQLEAISPLTSSLKQELTVDEVMKYFSLNVDKVKLTLPPYKPKAGKLYIHLIDDICKIQPKVTLRVTTQVLKPFWQEGSNTF</sequence>
<dbReference type="AlphaFoldDB" id="A0A1X7SN12"/>
<reference evidence="1" key="1">
    <citation type="submission" date="2017-05" db="UniProtKB">
        <authorList>
            <consortium name="EnsemblMetazoa"/>
        </authorList>
    </citation>
    <scope>IDENTIFICATION</scope>
</reference>
<accession>A0A1X7SN12</accession>